<organism evidence="9 10">
    <name type="scientific">Lysinibacter cavernae</name>
    <dbReference type="NCBI Taxonomy" id="1640652"/>
    <lineage>
        <taxon>Bacteria</taxon>
        <taxon>Bacillati</taxon>
        <taxon>Actinomycetota</taxon>
        <taxon>Actinomycetes</taxon>
        <taxon>Micrococcales</taxon>
        <taxon>Microbacteriaceae</taxon>
        <taxon>Lysinibacter</taxon>
    </lineage>
</organism>
<dbReference type="GO" id="GO:0045892">
    <property type="term" value="P:negative regulation of DNA-templated transcription"/>
    <property type="evidence" value="ECO:0007669"/>
    <property type="project" value="TreeGrafter"/>
</dbReference>
<dbReference type="InterPro" id="IPR005471">
    <property type="entry name" value="Tscrpt_reg_IclR_N"/>
</dbReference>
<comment type="function">
    <text evidence="5">May be an activator protein for the gylABX operon.</text>
</comment>
<gene>
    <name evidence="9" type="ORF">FHX76_002699</name>
</gene>
<dbReference type="PANTHER" id="PTHR30136:SF24">
    <property type="entry name" value="HTH-TYPE TRANSCRIPTIONAL REPRESSOR ALLR"/>
    <property type="match status" value="1"/>
</dbReference>
<proteinExistence type="predicted"/>
<dbReference type="InterPro" id="IPR036388">
    <property type="entry name" value="WH-like_DNA-bd_sf"/>
</dbReference>
<evidence type="ECO:0000313" key="9">
    <source>
        <dbReference type="EMBL" id="NIH54803.1"/>
    </source>
</evidence>
<dbReference type="PROSITE" id="PS51077">
    <property type="entry name" value="HTH_ICLR"/>
    <property type="match status" value="1"/>
</dbReference>
<dbReference type="InterPro" id="IPR036390">
    <property type="entry name" value="WH_DNA-bd_sf"/>
</dbReference>
<dbReference type="GO" id="GO:0003700">
    <property type="term" value="F:DNA-binding transcription factor activity"/>
    <property type="evidence" value="ECO:0007669"/>
    <property type="project" value="TreeGrafter"/>
</dbReference>
<dbReference type="GO" id="GO:0003677">
    <property type="term" value="F:DNA binding"/>
    <property type="evidence" value="ECO:0007669"/>
    <property type="project" value="UniProtKB-KW"/>
</dbReference>
<accession>A0A7X5TUU5</accession>
<dbReference type="Proteomes" id="UP000541033">
    <property type="component" value="Unassembled WGS sequence"/>
</dbReference>
<dbReference type="Gene3D" id="3.30.450.40">
    <property type="match status" value="1"/>
</dbReference>
<dbReference type="Gene3D" id="1.10.10.10">
    <property type="entry name" value="Winged helix-like DNA-binding domain superfamily/Winged helix DNA-binding domain"/>
    <property type="match status" value="1"/>
</dbReference>
<dbReference type="AlphaFoldDB" id="A0A7X5TUU5"/>
<reference evidence="9 10" key="1">
    <citation type="submission" date="2020-02" db="EMBL/GenBank/DDBJ databases">
        <title>Sequencing the genomes of 1000 actinobacteria strains.</title>
        <authorList>
            <person name="Klenk H.-P."/>
        </authorList>
    </citation>
    <scope>NUCLEOTIDE SEQUENCE [LARGE SCALE GENOMIC DNA]</scope>
    <source>
        <strain evidence="9 10">DSM 27960</strain>
    </source>
</reference>
<comment type="caution">
    <text evidence="9">The sequence shown here is derived from an EMBL/GenBank/DDBJ whole genome shotgun (WGS) entry which is preliminary data.</text>
</comment>
<evidence type="ECO:0000259" key="7">
    <source>
        <dbReference type="PROSITE" id="PS51077"/>
    </source>
</evidence>
<keyword evidence="10" id="KW-1185">Reference proteome</keyword>
<dbReference type="InterPro" id="IPR014757">
    <property type="entry name" value="Tscrpt_reg_IclR_C"/>
</dbReference>
<name>A0A7X5TUU5_9MICO</name>
<feature type="domain" description="IclR-ED" evidence="8">
    <location>
        <begin position="62"/>
        <end position="244"/>
    </location>
</feature>
<dbReference type="Pfam" id="PF09339">
    <property type="entry name" value="HTH_IclR"/>
    <property type="match status" value="1"/>
</dbReference>
<dbReference type="InterPro" id="IPR029016">
    <property type="entry name" value="GAF-like_dom_sf"/>
</dbReference>
<protein>
    <recommendedName>
        <fullName evidence="6">Glycerol operon regulatory protein</fullName>
    </recommendedName>
</protein>
<dbReference type="SUPFAM" id="SSF46785">
    <property type="entry name" value="Winged helix' DNA-binding domain"/>
    <property type="match status" value="1"/>
</dbReference>
<dbReference type="SUPFAM" id="SSF55781">
    <property type="entry name" value="GAF domain-like"/>
    <property type="match status" value="1"/>
</dbReference>
<sequence>MSQTVDRALQILDYLGEDERDLADVAALLDVHKSTALRLLQTLESHGYVRHDEQHRYRLGTQLFRLASAALGNLDIRAVAAPHLRRLSERTQQTIHLAAFDGQDVFYIDKYESQKTVRMYSRIGAPAPLYCTGVAKAILAQRSLSEQESLANGITYVRHTERTITTPGDFLADLAAVRKRGYALDDREHEDFLHCVAVPIKIGSQPVMHGISLSAPTILLSREQLLDLVPLLREAAAAISNDIS</sequence>
<dbReference type="PROSITE" id="PS51078">
    <property type="entry name" value="ICLR_ED"/>
    <property type="match status" value="1"/>
</dbReference>
<evidence type="ECO:0000256" key="6">
    <source>
        <dbReference type="ARBA" id="ARBA00070406"/>
    </source>
</evidence>
<keyword evidence="2" id="KW-0805">Transcription regulation</keyword>
<dbReference type="FunFam" id="1.10.10.10:FF:000056">
    <property type="entry name" value="IclR family transcriptional regulator"/>
    <property type="match status" value="1"/>
</dbReference>
<evidence type="ECO:0000256" key="3">
    <source>
        <dbReference type="ARBA" id="ARBA00023125"/>
    </source>
</evidence>
<dbReference type="SMART" id="SM00346">
    <property type="entry name" value="HTH_ICLR"/>
    <property type="match status" value="1"/>
</dbReference>
<evidence type="ECO:0000256" key="1">
    <source>
        <dbReference type="ARBA" id="ARBA00022798"/>
    </source>
</evidence>
<dbReference type="GO" id="GO:0006071">
    <property type="term" value="P:glycerol metabolic process"/>
    <property type="evidence" value="ECO:0007669"/>
    <property type="project" value="UniProtKB-KW"/>
</dbReference>
<dbReference type="RefSeq" id="WP_167151360.1">
    <property type="nucleotide sequence ID" value="NZ_JAAMOX010000002.1"/>
</dbReference>
<keyword evidence="4" id="KW-0804">Transcription</keyword>
<keyword evidence="1" id="KW-0319">Glycerol metabolism</keyword>
<evidence type="ECO:0000256" key="4">
    <source>
        <dbReference type="ARBA" id="ARBA00023163"/>
    </source>
</evidence>
<evidence type="ECO:0000256" key="5">
    <source>
        <dbReference type="ARBA" id="ARBA00058938"/>
    </source>
</evidence>
<dbReference type="PANTHER" id="PTHR30136">
    <property type="entry name" value="HELIX-TURN-HELIX TRANSCRIPTIONAL REGULATOR, ICLR FAMILY"/>
    <property type="match status" value="1"/>
</dbReference>
<dbReference type="Pfam" id="PF01614">
    <property type="entry name" value="IclR_C"/>
    <property type="match status" value="1"/>
</dbReference>
<dbReference type="EMBL" id="JAAMOX010000002">
    <property type="protein sequence ID" value="NIH54803.1"/>
    <property type="molecule type" value="Genomic_DNA"/>
</dbReference>
<feature type="domain" description="HTH iclR-type" evidence="7">
    <location>
        <begin position="2"/>
        <end position="61"/>
    </location>
</feature>
<keyword evidence="3 9" id="KW-0238">DNA-binding</keyword>
<evidence type="ECO:0000259" key="8">
    <source>
        <dbReference type="PROSITE" id="PS51078"/>
    </source>
</evidence>
<dbReference type="InterPro" id="IPR050707">
    <property type="entry name" value="HTH_MetabolicPath_Reg"/>
</dbReference>
<evidence type="ECO:0000256" key="2">
    <source>
        <dbReference type="ARBA" id="ARBA00023015"/>
    </source>
</evidence>
<evidence type="ECO:0000313" key="10">
    <source>
        <dbReference type="Proteomes" id="UP000541033"/>
    </source>
</evidence>